<dbReference type="RefSeq" id="WP_150353839.1">
    <property type="nucleotide sequence ID" value="NZ_RZNZ01000002.1"/>
</dbReference>
<dbReference type="AlphaFoldDB" id="A0A5J5DYX7"/>
<keyword evidence="9" id="KW-1185">Reference proteome</keyword>
<comment type="similarity">
    <text evidence="1 3">Belongs to the Nudix hydrolase family.</text>
</comment>
<evidence type="ECO:0000313" key="8">
    <source>
        <dbReference type="Proteomes" id="UP000345527"/>
    </source>
</evidence>
<name>A0A5J5DYX7_9BIFI</name>
<dbReference type="InterPro" id="IPR015797">
    <property type="entry name" value="NUDIX_hydrolase-like_dom_sf"/>
</dbReference>
<keyword evidence="2 3" id="KW-0378">Hydrolase</keyword>
<dbReference type="PRINTS" id="PR00502">
    <property type="entry name" value="NUDIXFAMILY"/>
</dbReference>
<feature type="domain" description="Nudix hydrolase" evidence="5">
    <location>
        <begin position="8"/>
        <end position="144"/>
    </location>
</feature>
<evidence type="ECO:0000256" key="3">
    <source>
        <dbReference type="RuleBase" id="RU003476"/>
    </source>
</evidence>
<evidence type="ECO:0000313" key="7">
    <source>
        <dbReference type="EMBL" id="KAA8823506.1"/>
    </source>
</evidence>
<sequence>MGESKEVDYYHGVYGYIEDPTANKLLVVKKTKGAYKGKFDLPGGGQQAGETREDTLRREIREETGADLVEGNDYFISRATTEWTDDDQNPRTLVHTFEIARAVVGAADESVTSSDTDGCCYMAKIAMNPRNASPLVLEALGHFDAVDPDIAEKDA</sequence>
<dbReference type="PANTHER" id="PTHR43736:SF1">
    <property type="entry name" value="DIHYDRONEOPTERIN TRIPHOSPHATE DIPHOSPHATASE"/>
    <property type="match status" value="1"/>
</dbReference>
<reference evidence="8 9" key="1">
    <citation type="journal article" date="2019" name="Syst. Appl. Microbiol.">
        <title>Characterization of Bifidobacterium species in feaces of the Egyptian fruit bat: Description of B. vespertilionis sp. nov. and B. rousetti sp. nov.</title>
        <authorList>
            <person name="Modesto M."/>
            <person name="Satti M."/>
            <person name="Watanabe K."/>
            <person name="Puglisi E."/>
            <person name="Morelli L."/>
            <person name="Huang C.-H."/>
            <person name="Liou J.-S."/>
            <person name="Miyashita M."/>
            <person name="Tamura T."/>
            <person name="Saito S."/>
            <person name="Mori K."/>
            <person name="Huang L."/>
            <person name="Sciavilla P."/>
            <person name="Sandri C."/>
            <person name="Spiezio C."/>
            <person name="Vitali F."/>
            <person name="Cavalieri D."/>
            <person name="Perpetuini G."/>
            <person name="Tofalo R."/>
            <person name="Bonetti A."/>
            <person name="Arita M."/>
            <person name="Mattarelli P."/>
        </authorList>
    </citation>
    <scope>NUCLEOTIDE SEQUENCE [LARGE SCALE GENOMIC DNA]</scope>
    <source>
        <strain evidence="6 9">RST16</strain>
        <strain evidence="7 8">RST8</strain>
    </source>
</reference>
<evidence type="ECO:0000313" key="6">
    <source>
        <dbReference type="EMBL" id="KAA8822053.1"/>
    </source>
</evidence>
<dbReference type="EMBL" id="RZNZ01000002">
    <property type="protein sequence ID" value="KAA8822053.1"/>
    <property type="molecule type" value="Genomic_DNA"/>
</dbReference>
<gene>
    <name evidence="7" type="ORF">EM848_04970</name>
    <name evidence="6" type="ORF">EMO90_02315</name>
</gene>
<feature type="region of interest" description="Disordered" evidence="4">
    <location>
        <begin position="40"/>
        <end position="63"/>
    </location>
</feature>
<dbReference type="EMBL" id="RZOA01000008">
    <property type="protein sequence ID" value="KAA8823506.1"/>
    <property type="molecule type" value="Genomic_DNA"/>
</dbReference>
<dbReference type="InterPro" id="IPR020084">
    <property type="entry name" value="NUDIX_hydrolase_CS"/>
</dbReference>
<dbReference type="GO" id="GO:0016787">
    <property type="term" value="F:hydrolase activity"/>
    <property type="evidence" value="ECO:0007669"/>
    <property type="project" value="UniProtKB-KW"/>
</dbReference>
<dbReference type="Pfam" id="PF00293">
    <property type="entry name" value="NUDIX"/>
    <property type="match status" value="1"/>
</dbReference>
<organism evidence="7 8">
    <name type="scientific">Bifidobacterium vespertilionis</name>
    <dbReference type="NCBI Taxonomy" id="2562524"/>
    <lineage>
        <taxon>Bacteria</taxon>
        <taxon>Bacillati</taxon>
        <taxon>Actinomycetota</taxon>
        <taxon>Actinomycetes</taxon>
        <taxon>Bifidobacteriales</taxon>
        <taxon>Bifidobacteriaceae</taxon>
        <taxon>Bifidobacterium</taxon>
    </lineage>
</organism>
<proteinExistence type="inferred from homology"/>
<dbReference type="InterPro" id="IPR000086">
    <property type="entry name" value="NUDIX_hydrolase_dom"/>
</dbReference>
<evidence type="ECO:0000256" key="4">
    <source>
        <dbReference type="SAM" id="MobiDB-lite"/>
    </source>
</evidence>
<evidence type="ECO:0000313" key="9">
    <source>
        <dbReference type="Proteomes" id="UP000374630"/>
    </source>
</evidence>
<dbReference type="SUPFAM" id="SSF55811">
    <property type="entry name" value="Nudix"/>
    <property type="match status" value="1"/>
</dbReference>
<evidence type="ECO:0000259" key="5">
    <source>
        <dbReference type="PROSITE" id="PS51462"/>
    </source>
</evidence>
<dbReference type="Proteomes" id="UP000374630">
    <property type="component" value="Unassembled WGS sequence"/>
</dbReference>
<dbReference type="InterPro" id="IPR020476">
    <property type="entry name" value="Nudix_hydrolase"/>
</dbReference>
<feature type="compositionally biased region" description="Basic and acidic residues" evidence="4">
    <location>
        <begin position="50"/>
        <end position="63"/>
    </location>
</feature>
<dbReference type="PROSITE" id="PS51462">
    <property type="entry name" value="NUDIX"/>
    <property type="match status" value="1"/>
</dbReference>
<evidence type="ECO:0000256" key="2">
    <source>
        <dbReference type="ARBA" id="ARBA00022801"/>
    </source>
</evidence>
<comment type="caution">
    <text evidence="7">The sequence shown here is derived from an EMBL/GenBank/DDBJ whole genome shotgun (WGS) entry which is preliminary data.</text>
</comment>
<dbReference type="OrthoDB" id="9801098at2"/>
<dbReference type="PROSITE" id="PS00893">
    <property type="entry name" value="NUDIX_BOX"/>
    <property type="match status" value="1"/>
</dbReference>
<dbReference type="PANTHER" id="PTHR43736">
    <property type="entry name" value="ADP-RIBOSE PYROPHOSPHATASE"/>
    <property type="match status" value="1"/>
</dbReference>
<dbReference type="Gene3D" id="3.90.79.10">
    <property type="entry name" value="Nucleoside Triphosphate Pyrophosphohydrolase"/>
    <property type="match status" value="1"/>
</dbReference>
<accession>A0A5J5DYX7</accession>
<protein>
    <submittedName>
        <fullName evidence="7">NUDIX domain-containing protein</fullName>
    </submittedName>
</protein>
<evidence type="ECO:0000256" key="1">
    <source>
        <dbReference type="ARBA" id="ARBA00005582"/>
    </source>
</evidence>
<dbReference type="Proteomes" id="UP000345527">
    <property type="component" value="Unassembled WGS sequence"/>
</dbReference>